<dbReference type="SUPFAM" id="SSF53041">
    <property type="entry name" value="Resolvase-like"/>
    <property type="match status" value="1"/>
</dbReference>
<evidence type="ECO:0000259" key="3">
    <source>
        <dbReference type="PROSITE" id="PS51736"/>
    </source>
</evidence>
<dbReference type="EMBL" id="BARW01039246">
    <property type="protein sequence ID" value="GAJ19005.1"/>
    <property type="molecule type" value="Genomic_DNA"/>
</dbReference>
<gene>
    <name evidence="4" type="ORF">S12H4_59861</name>
</gene>
<dbReference type="CDD" id="cd03768">
    <property type="entry name" value="SR_ResInv"/>
    <property type="match status" value="1"/>
</dbReference>
<keyword evidence="1" id="KW-0238">DNA-binding</keyword>
<dbReference type="SMART" id="SM00857">
    <property type="entry name" value="Resolvase"/>
    <property type="match status" value="1"/>
</dbReference>
<keyword evidence="2" id="KW-0233">DNA recombination</keyword>
<dbReference type="GO" id="GO:0003677">
    <property type="term" value="F:DNA binding"/>
    <property type="evidence" value="ECO:0007669"/>
    <property type="project" value="UniProtKB-KW"/>
</dbReference>
<dbReference type="PANTHER" id="PTHR30461:SF2">
    <property type="entry name" value="SERINE RECOMBINASE PINE-RELATED"/>
    <property type="match status" value="1"/>
</dbReference>
<dbReference type="GO" id="GO:0000150">
    <property type="term" value="F:DNA strand exchange activity"/>
    <property type="evidence" value="ECO:0007669"/>
    <property type="project" value="InterPro"/>
</dbReference>
<feature type="domain" description="Resolvase/invertase-type recombinase catalytic" evidence="3">
    <location>
        <begin position="1"/>
        <end position="107"/>
    </location>
</feature>
<comment type="caution">
    <text evidence="4">The sequence shown here is derived from an EMBL/GenBank/DDBJ whole genome shotgun (WGS) entry which is preliminary data.</text>
</comment>
<dbReference type="PROSITE" id="PS51736">
    <property type="entry name" value="RECOMBINASES_3"/>
    <property type="match status" value="1"/>
</dbReference>
<protein>
    <recommendedName>
        <fullName evidence="3">Resolvase/invertase-type recombinase catalytic domain-containing protein</fullName>
    </recommendedName>
</protein>
<feature type="non-terminal residue" evidence="4">
    <location>
        <position position="1"/>
    </location>
</feature>
<organism evidence="4">
    <name type="scientific">marine sediment metagenome</name>
    <dbReference type="NCBI Taxonomy" id="412755"/>
    <lineage>
        <taxon>unclassified sequences</taxon>
        <taxon>metagenomes</taxon>
        <taxon>ecological metagenomes</taxon>
    </lineage>
</organism>
<proteinExistence type="predicted"/>
<dbReference type="InterPro" id="IPR050639">
    <property type="entry name" value="SSR_resolvase"/>
</dbReference>
<dbReference type="PANTHER" id="PTHR30461">
    <property type="entry name" value="DNA-INVERTASE FROM LAMBDOID PROPHAGE"/>
    <property type="match status" value="1"/>
</dbReference>
<accession>X1VZT3</accession>
<dbReference type="InterPro" id="IPR006119">
    <property type="entry name" value="Resolv_N"/>
</dbReference>
<evidence type="ECO:0000256" key="1">
    <source>
        <dbReference type="ARBA" id="ARBA00023125"/>
    </source>
</evidence>
<dbReference type="Pfam" id="PF00239">
    <property type="entry name" value="Resolvase"/>
    <property type="match status" value="1"/>
</dbReference>
<evidence type="ECO:0000313" key="4">
    <source>
        <dbReference type="EMBL" id="GAJ19005.1"/>
    </source>
</evidence>
<name>X1VZT3_9ZZZZ</name>
<sequence length="150" mass="16905">IDYARAKDYKHRKAWQQLQKDARQHKFKIVLVFRLDRAFRSVRECVNLVEDWYDRGIKFKSIAEDVIDTTTAQGRFILQIMAAIAELESSIIGDRVAAGMARAKAEGKHIGRKLLDVSVISICDALWNSPTVGAAAKRLGCSRLTFLEPG</sequence>
<evidence type="ECO:0000256" key="2">
    <source>
        <dbReference type="ARBA" id="ARBA00023172"/>
    </source>
</evidence>
<dbReference type="InterPro" id="IPR036162">
    <property type="entry name" value="Resolvase-like_N_sf"/>
</dbReference>
<dbReference type="Gene3D" id="3.40.50.1390">
    <property type="entry name" value="Resolvase, N-terminal catalytic domain"/>
    <property type="match status" value="1"/>
</dbReference>
<feature type="non-terminal residue" evidence="4">
    <location>
        <position position="150"/>
    </location>
</feature>
<reference evidence="4" key="1">
    <citation type="journal article" date="2014" name="Front. Microbiol.">
        <title>High frequency of phylogenetically diverse reductive dehalogenase-homologous genes in deep subseafloor sedimentary metagenomes.</title>
        <authorList>
            <person name="Kawai M."/>
            <person name="Futagami T."/>
            <person name="Toyoda A."/>
            <person name="Takaki Y."/>
            <person name="Nishi S."/>
            <person name="Hori S."/>
            <person name="Arai W."/>
            <person name="Tsubouchi T."/>
            <person name="Morono Y."/>
            <person name="Uchiyama I."/>
            <person name="Ito T."/>
            <person name="Fujiyama A."/>
            <person name="Inagaki F."/>
            <person name="Takami H."/>
        </authorList>
    </citation>
    <scope>NUCLEOTIDE SEQUENCE</scope>
    <source>
        <strain evidence="4">Expedition CK06-06</strain>
    </source>
</reference>
<dbReference type="AlphaFoldDB" id="X1VZT3"/>